<dbReference type="InterPro" id="IPR006480">
    <property type="entry name" value="Phage_holin_4_1"/>
</dbReference>
<keyword evidence="7" id="KW-1185">Reference proteome</keyword>
<name>A0A6N7WQE2_9FIRM</name>
<evidence type="ECO:0000256" key="4">
    <source>
        <dbReference type="ARBA" id="ARBA00023136"/>
    </source>
</evidence>
<reference evidence="6 7" key="1">
    <citation type="submission" date="2019-08" db="EMBL/GenBank/DDBJ databases">
        <title>In-depth cultivation of the pig gut microbiome towards novel bacterial diversity and tailored functional studies.</title>
        <authorList>
            <person name="Wylensek D."/>
            <person name="Hitch T.C.A."/>
            <person name="Clavel T."/>
        </authorList>
    </citation>
    <scope>NUCLEOTIDE SEQUENCE [LARGE SCALE GENOMIC DNA]</scope>
    <source>
        <strain evidence="6 7">WCA-389-WT-23B</strain>
    </source>
</reference>
<keyword evidence="4 5" id="KW-0472">Membrane</keyword>
<dbReference type="NCBIfam" id="TIGR01593">
    <property type="entry name" value="holin_tox_secr"/>
    <property type="match status" value="1"/>
</dbReference>
<evidence type="ECO:0000313" key="6">
    <source>
        <dbReference type="EMBL" id="MSS91640.1"/>
    </source>
</evidence>
<dbReference type="AlphaFoldDB" id="A0A6N7WQE2"/>
<dbReference type="GO" id="GO:0016020">
    <property type="term" value="C:membrane"/>
    <property type="evidence" value="ECO:0007669"/>
    <property type="project" value="UniProtKB-SubCell"/>
</dbReference>
<feature type="transmembrane region" description="Helical" evidence="5">
    <location>
        <begin position="57"/>
        <end position="78"/>
    </location>
</feature>
<sequence>MDAFKILVDTLAHNTIIQLVVIAVVMDTLFGAGRALKQHKFNSSVGIDGAIRKISMLVSLVFLAVIDSLVHINLIGFIPEEARAYFPQSISTIGLAEFFGLLYLCYEVVSILKNMALCGLPVRKLWEAVRKFLGKYTEELPDTEEQDKQEEQRHIIAVATDKVPEGALDENPDGTVNVYNEQGQVIGTIPKEEAEEMAANVSEIKTE</sequence>
<evidence type="ECO:0000256" key="5">
    <source>
        <dbReference type="SAM" id="Phobius"/>
    </source>
</evidence>
<evidence type="ECO:0000256" key="3">
    <source>
        <dbReference type="ARBA" id="ARBA00022989"/>
    </source>
</evidence>
<evidence type="ECO:0000256" key="1">
    <source>
        <dbReference type="ARBA" id="ARBA00004141"/>
    </source>
</evidence>
<proteinExistence type="predicted"/>
<feature type="transmembrane region" description="Helical" evidence="5">
    <location>
        <begin position="84"/>
        <end position="106"/>
    </location>
</feature>
<comment type="caution">
    <text evidence="6">The sequence shown here is derived from an EMBL/GenBank/DDBJ whole genome shotgun (WGS) entry which is preliminary data.</text>
</comment>
<dbReference type="EMBL" id="VUMI01000073">
    <property type="protein sequence ID" value="MSS91640.1"/>
    <property type="molecule type" value="Genomic_DNA"/>
</dbReference>
<keyword evidence="3 5" id="KW-1133">Transmembrane helix</keyword>
<protein>
    <submittedName>
        <fullName evidence="6">Phage holin family protein</fullName>
    </submittedName>
</protein>
<dbReference type="Proteomes" id="UP000436047">
    <property type="component" value="Unassembled WGS sequence"/>
</dbReference>
<evidence type="ECO:0000256" key="2">
    <source>
        <dbReference type="ARBA" id="ARBA00022692"/>
    </source>
</evidence>
<feature type="transmembrane region" description="Helical" evidence="5">
    <location>
        <begin position="16"/>
        <end position="36"/>
    </location>
</feature>
<dbReference type="RefSeq" id="WP_154468028.1">
    <property type="nucleotide sequence ID" value="NZ_VUMI01000073.1"/>
</dbReference>
<gene>
    <name evidence="6" type="ORF">FYJ45_26485</name>
</gene>
<dbReference type="Pfam" id="PF05105">
    <property type="entry name" value="Phage_holin_4_1"/>
    <property type="match status" value="1"/>
</dbReference>
<accession>A0A6N7WQE2</accession>
<comment type="subcellular location">
    <subcellularLocation>
        <location evidence="1">Membrane</location>
        <topology evidence="1">Multi-pass membrane protein</topology>
    </subcellularLocation>
</comment>
<evidence type="ECO:0000313" key="7">
    <source>
        <dbReference type="Proteomes" id="UP000436047"/>
    </source>
</evidence>
<keyword evidence="2 5" id="KW-0812">Transmembrane</keyword>
<organism evidence="6 7">
    <name type="scientific">Eisenbergiella porci</name>
    <dbReference type="NCBI Taxonomy" id="2652274"/>
    <lineage>
        <taxon>Bacteria</taxon>
        <taxon>Bacillati</taxon>
        <taxon>Bacillota</taxon>
        <taxon>Clostridia</taxon>
        <taxon>Lachnospirales</taxon>
        <taxon>Lachnospiraceae</taxon>
        <taxon>Eisenbergiella</taxon>
    </lineage>
</organism>
<dbReference type="GeneID" id="86056549"/>